<dbReference type="InterPro" id="IPR008969">
    <property type="entry name" value="CarboxyPept-like_regulatory"/>
</dbReference>
<protein>
    <submittedName>
        <fullName evidence="10">SusC/RagA family TonB-linked outer membrane protein</fullName>
    </submittedName>
</protein>
<evidence type="ECO:0000256" key="2">
    <source>
        <dbReference type="ARBA" id="ARBA00022448"/>
    </source>
</evidence>
<comment type="caution">
    <text evidence="10">The sequence shown here is derived from an EMBL/GenBank/DDBJ whole genome shotgun (WGS) entry which is preliminary data.</text>
</comment>
<dbReference type="OrthoDB" id="9768177at2"/>
<dbReference type="NCBIfam" id="TIGR04057">
    <property type="entry name" value="SusC_RagA_signa"/>
    <property type="match status" value="1"/>
</dbReference>
<organism evidence="10 11">
    <name type="scientific">Tenacibaculum aiptasiae</name>
    <dbReference type="NCBI Taxonomy" id="426481"/>
    <lineage>
        <taxon>Bacteria</taxon>
        <taxon>Pseudomonadati</taxon>
        <taxon>Bacteroidota</taxon>
        <taxon>Flavobacteriia</taxon>
        <taxon>Flavobacteriales</taxon>
        <taxon>Flavobacteriaceae</taxon>
        <taxon>Tenacibaculum</taxon>
    </lineage>
</organism>
<dbReference type="EMBL" id="WAAU01000024">
    <property type="protein sequence ID" value="KAB1155203.1"/>
    <property type="molecule type" value="Genomic_DNA"/>
</dbReference>
<feature type="domain" description="TonB-dependent receptor plug" evidence="9">
    <location>
        <begin position="114"/>
        <end position="240"/>
    </location>
</feature>
<dbReference type="InterPro" id="IPR023996">
    <property type="entry name" value="TonB-dep_OMP_SusC/RagA"/>
</dbReference>
<evidence type="ECO:0000313" key="11">
    <source>
        <dbReference type="Proteomes" id="UP000467305"/>
    </source>
</evidence>
<dbReference type="SUPFAM" id="SSF56935">
    <property type="entry name" value="Porins"/>
    <property type="match status" value="1"/>
</dbReference>
<dbReference type="AlphaFoldDB" id="A0A7J5ACJ5"/>
<comment type="subcellular location">
    <subcellularLocation>
        <location evidence="1 7">Cell outer membrane</location>
        <topology evidence="1 7">Multi-pass membrane protein</topology>
    </subcellularLocation>
</comment>
<keyword evidence="2 7" id="KW-0813">Transport</keyword>
<proteinExistence type="inferred from homology"/>
<comment type="similarity">
    <text evidence="7">Belongs to the TonB-dependent receptor family.</text>
</comment>
<dbReference type="InterPro" id="IPR037066">
    <property type="entry name" value="Plug_dom_sf"/>
</dbReference>
<dbReference type="RefSeq" id="WP_150900314.1">
    <property type="nucleotide sequence ID" value="NZ_WAAU01000024.1"/>
</dbReference>
<evidence type="ECO:0000259" key="9">
    <source>
        <dbReference type="Pfam" id="PF07715"/>
    </source>
</evidence>
<dbReference type="NCBIfam" id="TIGR04056">
    <property type="entry name" value="OMP_RagA_SusC"/>
    <property type="match status" value="1"/>
</dbReference>
<dbReference type="Pfam" id="PF13715">
    <property type="entry name" value="CarbopepD_reg_2"/>
    <property type="match status" value="1"/>
</dbReference>
<keyword evidence="4 7" id="KW-0812">Transmembrane</keyword>
<sequence>MKTKFNGILTLFLALLVQITFAQERTISGVVSDETGPLPGVNVLKKGTTAGVETNFDGQYSIKAKTGDILIFSFVGMKTIEKTVGTDNTINVSMASDNVLDEVVVTALGVSREKRSLGYSTQSVKGNSVAENRATNVTNALSGKIAGVQIKSSSGNIGGSTKVLLRGNSSITGNNNPLYVIDGTPIADTNFNSLDQQVGSGGKDYGNLTSDLNPDDIESINVLKGGAATALYGARGGNGVIMITTKKGKNRKGIGITLNTNVTFDKVYILPDYQNEYAGGYSQTLPTIGGENALEYGADESWGPRMDGTPVRHWSSWLPGSSDFGQTRPLVANPDNVRNFFETGVTISNNIAFSGGNETSTFRVSLGNTDQNGIMPNSTRKVNTVSFNGSHKLTEKLTAKISVNYAKTDVVGRPTTGYDFAGGKNVVTSFNQWFQRQLNMDVLKANYKSATGQPQSWNMISSTNPKPQYWDNPYWIVNESYSEDTRNRVYGNVGLSYQVNDKLNVSATARTDFYTFRIQDRTATYSLSTDYYEESVREGREDNFELFATYQDNINDDFGYTVNFQANTRLNSFHYNSARTNGGLSVPNFFNVNASKDRPTLVDENTKRRINSLALFGSFSYKNMLYLDWSARQSWSSTLPLKSNDYFYPSLSTSFIFSELIDSDIISFGKLRAGWAKIRQDTNPYQLNTVYTTQDPIGDSPAFAVPNRSNNPNLVPELFEEYEVGLEMKMFQNRFGFDATYYDKTSTDLILPLNVSGTSGITSAWVNAGKMTNKGVELAVYGTPIKNDDFRWDINVNWAKNTNKVLELAEGSDNLLINSWGPSVNARIGEAYGAIVTDGFKYHANGQRIVEVDTNGNYTYARETNKVVGNVTPDFTGGVMNNFKYKNFTLGFLVDFQKGGDIYSVSNRYGDYSGLTSRTAGLNDKGNPLRDPVASGGGIKVEGVDVNGNPVTAYTNPTQYFKSLRVRRENYVYDASYVKLREVTLGYSFPKHFIKGTPFQDVRFSLVGRNLWLISSNAPNIDPEATLGSGNTQGFENGQIPSTRSIGFNLNVKF</sequence>
<dbReference type="GO" id="GO:0009279">
    <property type="term" value="C:cell outer membrane"/>
    <property type="evidence" value="ECO:0007669"/>
    <property type="project" value="UniProtKB-SubCell"/>
</dbReference>
<evidence type="ECO:0000256" key="3">
    <source>
        <dbReference type="ARBA" id="ARBA00022452"/>
    </source>
</evidence>
<evidence type="ECO:0000256" key="7">
    <source>
        <dbReference type="PROSITE-ProRule" id="PRU01360"/>
    </source>
</evidence>
<keyword evidence="6 7" id="KW-0998">Cell outer membrane</keyword>
<gene>
    <name evidence="10" type="ORF">F7018_12050</name>
</gene>
<dbReference type="Gene3D" id="2.40.170.20">
    <property type="entry name" value="TonB-dependent receptor, beta-barrel domain"/>
    <property type="match status" value="1"/>
</dbReference>
<dbReference type="PROSITE" id="PS52016">
    <property type="entry name" value="TONB_DEPENDENT_REC_3"/>
    <property type="match status" value="1"/>
</dbReference>
<keyword evidence="8" id="KW-0732">Signal</keyword>
<name>A0A7J5ACJ5_9FLAO</name>
<dbReference type="InterPro" id="IPR023997">
    <property type="entry name" value="TonB-dep_OMP_SusC/RagA_CS"/>
</dbReference>
<evidence type="ECO:0000256" key="5">
    <source>
        <dbReference type="ARBA" id="ARBA00023136"/>
    </source>
</evidence>
<reference evidence="10 11" key="1">
    <citation type="submission" date="2019-09" db="EMBL/GenBank/DDBJ databases">
        <authorList>
            <person name="Cao W.R."/>
        </authorList>
    </citation>
    <scope>NUCLEOTIDE SEQUENCE [LARGE SCALE GENOMIC DNA]</scope>
    <source>
        <strain evidence="11">a4</strain>
    </source>
</reference>
<evidence type="ECO:0000313" key="10">
    <source>
        <dbReference type="EMBL" id="KAB1155203.1"/>
    </source>
</evidence>
<dbReference type="Pfam" id="PF07715">
    <property type="entry name" value="Plug"/>
    <property type="match status" value="1"/>
</dbReference>
<accession>A0A7J5ACJ5</accession>
<keyword evidence="3 7" id="KW-1134">Transmembrane beta strand</keyword>
<dbReference type="InterPro" id="IPR036942">
    <property type="entry name" value="Beta-barrel_TonB_sf"/>
</dbReference>
<feature type="signal peptide" evidence="8">
    <location>
        <begin position="1"/>
        <end position="22"/>
    </location>
</feature>
<feature type="chain" id="PRO_5029767175" evidence="8">
    <location>
        <begin position="23"/>
        <end position="1054"/>
    </location>
</feature>
<keyword evidence="11" id="KW-1185">Reference proteome</keyword>
<evidence type="ECO:0000256" key="4">
    <source>
        <dbReference type="ARBA" id="ARBA00022692"/>
    </source>
</evidence>
<dbReference type="InterPro" id="IPR012910">
    <property type="entry name" value="Plug_dom"/>
</dbReference>
<evidence type="ECO:0000256" key="1">
    <source>
        <dbReference type="ARBA" id="ARBA00004571"/>
    </source>
</evidence>
<evidence type="ECO:0000256" key="8">
    <source>
        <dbReference type="SAM" id="SignalP"/>
    </source>
</evidence>
<dbReference type="InterPro" id="IPR039426">
    <property type="entry name" value="TonB-dep_rcpt-like"/>
</dbReference>
<evidence type="ECO:0000256" key="6">
    <source>
        <dbReference type="ARBA" id="ARBA00023237"/>
    </source>
</evidence>
<dbReference type="SUPFAM" id="SSF49464">
    <property type="entry name" value="Carboxypeptidase regulatory domain-like"/>
    <property type="match status" value="1"/>
</dbReference>
<keyword evidence="5 7" id="KW-0472">Membrane</keyword>
<dbReference type="Proteomes" id="UP000467305">
    <property type="component" value="Unassembled WGS sequence"/>
</dbReference>
<dbReference type="Gene3D" id="2.170.130.10">
    <property type="entry name" value="TonB-dependent receptor, plug domain"/>
    <property type="match status" value="1"/>
</dbReference>